<organism evidence="2 3">
    <name type="scientific">Nitrospira lenta</name>
    <dbReference type="NCBI Taxonomy" id="1436998"/>
    <lineage>
        <taxon>Bacteria</taxon>
        <taxon>Pseudomonadati</taxon>
        <taxon>Nitrospirota</taxon>
        <taxon>Nitrospiria</taxon>
        <taxon>Nitrospirales</taxon>
        <taxon>Nitrospiraceae</taxon>
        <taxon>Nitrospira</taxon>
    </lineage>
</organism>
<keyword evidence="1" id="KW-0732">Signal</keyword>
<dbReference type="Proteomes" id="UP000248168">
    <property type="component" value="Unassembled WGS sequence"/>
</dbReference>
<dbReference type="InParanoid" id="A0A330L300"/>
<feature type="chain" id="PRO_5016438848" evidence="1">
    <location>
        <begin position="26"/>
        <end position="152"/>
    </location>
</feature>
<dbReference type="RefSeq" id="WP_146216058.1">
    <property type="nucleotide sequence ID" value="NZ_OUNR01000001.1"/>
</dbReference>
<gene>
    <name evidence="2" type="ORF">NITLEN_10318</name>
</gene>
<dbReference type="AlphaFoldDB" id="A0A330L300"/>
<sequence length="152" mass="16941">MKEKVTTVAAVVIMIFALSSSDLFADLKVTAPIKPWHVTEIAADTPRCDSPTTYSYNVTWKPVYETWNKLRAPSVWKSYVVQTYNCAETSIIICDALCTTRATGCSIKQATSWMRIATVLNDERTAKGSFMQISGVLRPPLTVVDRKLQCVN</sequence>
<feature type="signal peptide" evidence="1">
    <location>
        <begin position="1"/>
        <end position="25"/>
    </location>
</feature>
<evidence type="ECO:0000256" key="1">
    <source>
        <dbReference type="SAM" id="SignalP"/>
    </source>
</evidence>
<evidence type="ECO:0000313" key="2">
    <source>
        <dbReference type="EMBL" id="SPP63232.1"/>
    </source>
</evidence>
<name>A0A330L300_9BACT</name>
<accession>A0A330L300</accession>
<dbReference type="EMBL" id="OUNR01000001">
    <property type="protein sequence ID" value="SPP63232.1"/>
    <property type="molecule type" value="Genomic_DNA"/>
</dbReference>
<keyword evidence="3" id="KW-1185">Reference proteome</keyword>
<evidence type="ECO:0000313" key="3">
    <source>
        <dbReference type="Proteomes" id="UP000248168"/>
    </source>
</evidence>
<reference evidence="3" key="1">
    <citation type="submission" date="2018-04" db="EMBL/GenBank/DDBJ databases">
        <authorList>
            <person name="Lucker S."/>
            <person name="Sakoula D."/>
        </authorList>
    </citation>
    <scope>NUCLEOTIDE SEQUENCE [LARGE SCALE GENOMIC DNA]</scope>
</reference>
<proteinExistence type="predicted"/>
<protein>
    <submittedName>
        <fullName evidence="2">Uncharacterized protein</fullName>
    </submittedName>
</protein>